<feature type="chain" id="PRO_5044350206" evidence="1">
    <location>
        <begin position="19"/>
        <end position="182"/>
    </location>
</feature>
<sequence length="182" mass="21429">MKKFILMLVFIFGTFAFSEMTTSEVESFFSPKVQIYVSNQKDLFCTEVPGTDEIDCREFNYFVNVVPVGNKYRVSYTPLDDVKSYDKEKYPILRYRTEKKYYVKSRKKQDTPVTDSYGITIDYVISPGAETKKGKRYERSDFQMLSESELDALLKSKKAKRLSPETEKNTRVFLDWLFHNNN</sequence>
<accession>A0AB39VER8</accession>
<proteinExistence type="predicted"/>
<dbReference type="AlphaFoldDB" id="A0AB39VER8"/>
<reference evidence="2" key="1">
    <citation type="submission" date="2024-07" db="EMBL/GenBank/DDBJ databases">
        <authorList>
            <person name="Li X.-J."/>
            <person name="Wang X."/>
        </authorList>
    </citation>
    <scope>NUCLEOTIDE SEQUENCE</scope>
    <source>
        <strain evidence="2">HSP-334</strain>
    </source>
</reference>
<feature type="signal peptide" evidence="1">
    <location>
        <begin position="1"/>
        <end position="18"/>
    </location>
</feature>
<organism evidence="2">
    <name type="scientific">Leptotrichia rugosa</name>
    <dbReference type="NCBI Taxonomy" id="3239302"/>
    <lineage>
        <taxon>Bacteria</taxon>
        <taxon>Fusobacteriati</taxon>
        <taxon>Fusobacteriota</taxon>
        <taxon>Fusobacteriia</taxon>
        <taxon>Fusobacteriales</taxon>
        <taxon>Leptotrichiaceae</taxon>
        <taxon>Leptotrichia</taxon>
    </lineage>
</organism>
<protein>
    <submittedName>
        <fullName evidence="2">Uncharacterized protein</fullName>
    </submittedName>
</protein>
<keyword evidence="1" id="KW-0732">Signal</keyword>
<dbReference type="EMBL" id="CP165644">
    <property type="protein sequence ID" value="XDU66341.1"/>
    <property type="molecule type" value="Genomic_DNA"/>
</dbReference>
<evidence type="ECO:0000313" key="2">
    <source>
        <dbReference type="EMBL" id="XDU66341.1"/>
    </source>
</evidence>
<dbReference type="KEGG" id="lrug:AB8B22_07930"/>
<name>A0AB39VER8_9FUSO</name>
<dbReference type="RefSeq" id="WP_369710707.1">
    <property type="nucleotide sequence ID" value="NZ_CP165644.1"/>
</dbReference>
<gene>
    <name evidence="2" type="ORF">AB8B22_07930</name>
</gene>
<evidence type="ECO:0000256" key="1">
    <source>
        <dbReference type="SAM" id="SignalP"/>
    </source>
</evidence>